<evidence type="ECO:0000313" key="5">
    <source>
        <dbReference type="EMBL" id="EHP70237.1"/>
    </source>
</evidence>
<dbReference type="Pfam" id="PF00392">
    <property type="entry name" value="GntR"/>
    <property type="match status" value="1"/>
</dbReference>
<dbReference type="OrthoDB" id="44108at2157"/>
<proteinExistence type="predicted"/>
<dbReference type="PROSITE" id="PS50949">
    <property type="entry name" value="HTH_GNTR"/>
    <property type="match status" value="1"/>
</dbReference>
<feature type="domain" description="HTH gntR-type" evidence="4">
    <location>
        <begin position="11"/>
        <end position="77"/>
    </location>
</feature>
<dbReference type="SMART" id="SM00895">
    <property type="entry name" value="FCD"/>
    <property type="match status" value="1"/>
</dbReference>
<evidence type="ECO:0000256" key="2">
    <source>
        <dbReference type="ARBA" id="ARBA00023125"/>
    </source>
</evidence>
<organism evidence="5 6">
    <name type="scientific">Metallosphaera yellowstonensis MK1</name>
    <dbReference type="NCBI Taxonomy" id="671065"/>
    <lineage>
        <taxon>Archaea</taxon>
        <taxon>Thermoproteota</taxon>
        <taxon>Thermoprotei</taxon>
        <taxon>Sulfolobales</taxon>
        <taxon>Sulfolobaceae</taxon>
        <taxon>Metallosphaera</taxon>
    </lineage>
</organism>
<reference evidence="5 6" key="1">
    <citation type="submission" date="2012-01" db="EMBL/GenBank/DDBJ databases">
        <title>Improved High-Quality Draft sequence of Metallosphaera yellowstonensis MK1.</title>
        <authorList>
            <consortium name="US DOE Joint Genome Institute"/>
            <person name="Lucas S."/>
            <person name="Han J."/>
            <person name="Cheng J.-F."/>
            <person name="Goodwin L."/>
            <person name="Pitluck S."/>
            <person name="Peters L."/>
            <person name="Teshima H."/>
            <person name="Detter J.C."/>
            <person name="Han C."/>
            <person name="Tapia R."/>
            <person name="Land M."/>
            <person name="Hauser L."/>
            <person name="Kyrpides N."/>
            <person name="Kozubal M."/>
            <person name="Macur R.E."/>
            <person name="Jay Z."/>
            <person name="Inskeep W."/>
            <person name="Woyke T."/>
        </authorList>
    </citation>
    <scope>NUCLEOTIDE SEQUENCE [LARGE SCALE GENOMIC DNA]</scope>
    <source>
        <strain evidence="5 6">MK1</strain>
    </source>
</reference>
<keyword evidence="3" id="KW-0804">Transcription</keyword>
<dbReference type="Proteomes" id="UP000003980">
    <property type="component" value="Unassembled WGS sequence"/>
</dbReference>
<dbReference type="Gene3D" id="1.10.10.10">
    <property type="entry name" value="Winged helix-like DNA-binding domain superfamily/Winged helix DNA-binding domain"/>
    <property type="match status" value="1"/>
</dbReference>
<keyword evidence="1" id="KW-0805">Transcription regulation</keyword>
<dbReference type="InterPro" id="IPR036388">
    <property type="entry name" value="WH-like_DNA-bd_sf"/>
</dbReference>
<evidence type="ECO:0000259" key="4">
    <source>
        <dbReference type="PROSITE" id="PS50949"/>
    </source>
</evidence>
<evidence type="ECO:0000256" key="1">
    <source>
        <dbReference type="ARBA" id="ARBA00023015"/>
    </source>
</evidence>
<dbReference type="SUPFAM" id="SSF46785">
    <property type="entry name" value="Winged helix' DNA-binding domain"/>
    <property type="match status" value="1"/>
</dbReference>
<gene>
    <name evidence="5" type="ORF">MetMK1DRAFT_00007390</name>
</gene>
<keyword evidence="2" id="KW-0238">DNA-binding</keyword>
<dbReference type="SUPFAM" id="SSF48008">
    <property type="entry name" value="GntR ligand-binding domain-like"/>
    <property type="match status" value="1"/>
</dbReference>
<dbReference type="PANTHER" id="PTHR43537:SF5">
    <property type="entry name" value="UXU OPERON TRANSCRIPTIONAL REGULATOR"/>
    <property type="match status" value="1"/>
</dbReference>
<dbReference type="InterPro" id="IPR036390">
    <property type="entry name" value="WH_DNA-bd_sf"/>
</dbReference>
<keyword evidence="6" id="KW-1185">Reference proteome</keyword>
<dbReference type="HOGENOM" id="CLU_017584_5_2_2"/>
<dbReference type="STRING" id="671065.MetMK1DRAFT_00007390"/>
<dbReference type="Pfam" id="PF07729">
    <property type="entry name" value="FCD"/>
    <property type="match status" value="1"/>
</dbReference>
<evidence type="ECO:0000256" key="3">
    <source>
        <dbReference type="ARBA" id="ARBA00023163"/>
    </source>
</evidence>
<dbReference type="InterPro" id="IPR000524">
    <property type="entry name" value="Tscrpt_reg_HTH_GntR"/>
</dbReference>
<name>H2C1W6_9CREN</name>
<sequence>MDNGANRRGRLKKSEMIYEMLKSEIQKGKYLPGQRITEDEVAREYDTSRNTARVALTKLEKDGVIQRTSSGLIVALTDVRDAIEILEIRELIEGYLTRRAASRISEAALNRLHDVLTEMEKVLMENRYSEYSRLNEQFHSIIYDASDSRIGVQILHNLRIKLIRYQFRTIMIPGRAPLSLKEHRQIYLALMNRNEEDAERAARLHVANVRELIRNYSQLLDLRESQV</sequence>
<protein>
    <submittedName>
        <fullName evidence="5">Transcriptional regulator</fullName>
    </submittedName>
</protein>
<dbReference type="InterPro" id="IPR011711">
    <property type="entry name" value="GntR_C"/>
</dbReference>
<dbReference type="SMART" id="SM00345">
    <property type="entry name" value="HTH_GNTR"/>
    <property type="match status" value="1"/>
</dbReference>
<dbReference type="AlphaFoldDB" id="H2C1W6"/>
<evidence type="ECO:0000313" key="6">
    <source>
        <dbReference type="Proteomes" id="UP000003980"/>
    </source>
</evidence>
<dbReference type="PANTHER" id="PTHR43537">
    <property type="entry name" value="TRANSCRIPTIONAL REGULATOR, GNTR FAMILY"/>
    <property type="match status" value="1"/>
</dbReference>
<accession>H2C1W6</accession>
<dbReference type="EMBL" id="JH597761">
    <property type="protein sequence ID" value="EHP70237.1"/>
    <property type="molecule type" value="Genomic_DNA"/>
</dbReference>
<dbReference type="eggNOG" id="arCOG06044">
    <property type="taxonomic scope" value="Archaea"/>
</dbReference>
<dbReference type="RefSeq" id="WP_009070791.1">
    <property type="nucleotide sequence ID" value="NZ_JH597761.1"/>
</dbReference>
<dbReference type="GO" id="GO:0003700">
    <property type="term" value="F:DNA-binding transcription factor activity"/>
    <property type="evidence" value="ECO:0007669"/>
    <property type="project" value="InterPro"/>
</dbReference>
<dbReference type="InterPro" id="IPR008920">
    <property type="entry name" value="TF_FadR/GntR_C"/>
</dbReference>
<dbReference type="Gene3D" id="1.20.120.530">
    <property type="entry name" value="GntR ligand-binding domain-like"/>
    <property type="match status" value="1"/>
</dbReference>
<dbReference type="GO" id="GO:0003677">
    <property type="term" value="F:DNA binding"/>
    <property type="evidence" value="ECO:0007669"/>
    <property type="project" value="UniProtKB-KW"/>
</dbReference>